<sequence>MLKWEEVQEQVDELIELYSIKNANKSLTIKFDGRLEDVYQICLLKAYDCWNQFKDLPMEESRQKVQQTLAIALDM</sequence>
<proteinExistence type="predicted"/>
<dbReference type="AlphaFoldDB" id="A0A0K9YWV0"/>
<accession>A0A0K9YWV0</accession>
<keyword evidence="4" id="KW-1185">Reference proteome</keyword>
<evidence type="ECO:0000313" key="1">
    <source>
        <dbReference type="EMBL" id="GED68508.1"/>
    </source>
</evidence>
<dbReference type="Proteomes" id="UP000319578">
    <property type="component" value="Unassembled WGS sequence"/>
</dbReference>
<dbReference type="EMBL" id="BJON01000008">
    <property type="protein sequence ID" value="GED68508.1"/>
    <property type="molecule type" value="Genomic_DNA"/>
</dbReference>
<reference evidence="1 4" key="3">
    <citation type="submission" date="2019-06" db="EMBL/GenBank/DDBJ databases">
        <title>Whole genome shotgun sequence of Brevibacillus reuszeri NBRC 15719.</title>
        <authorList>
            <person name="Hosoyama A."/>
            <person name="Uohara A."/>
            <person name="Ohji S."/>
            <person name="Ichikawa N."/>
        </authorList>
    </citation>
    <scope>NUCLEOTIDE SEQUENCE [LARGE SCALE GENOMIC DNA]</scope>
    <source>
        <strain evidence="1 4">NBRC 15719</strain>
    </source>
</reference>
<gene>
    <name evidence="2" type="ORF">ADS79_04020</name>
    <name evidence="1" type="ORF">BRE01_22100</name>
</gene>
<dbReference type="PATRIC" id="fig|54915.3.peg.6179"/>
<protein>
    <submittedName>
        <fullName evidence="2">Uncharacterized protein</fullName>
    </submittedName>
</protein>
<reference evidence="2" key="2">
    <citation type="submission" date="2015-07" db="EMBL/GenBank/DDBJ databases">
        <title>MeaNS - Measles Nucleotide Surveillance Program.</title>
        <authorList>
            <person name="Tran T."/>
            <person name="Druce J."/>
        </authorList>
    </citation>
    <scope>NUCLEOTIDE SEQUENCE</scope>
    <source>
        <strain evidence="2">DSM 9887</strain>
    </source>
</reference>
<dbReference type="STRING" id="54915.ADS79_04020"/>
<dbReference type="EMBL" id="LGIQ01000005">
    <property type="protein sequence ID" value="KNB73151.1"/>
    <property type="molecule type" value="Genomic_DNA"/>
</dbReference>
<dbReference type="RefSeq" id="WP_049737139.1">
    <property type="nucleotide sequence ID" value="NZ_BJON01000008.1"/>
</dbReference>
<evidence type="ECO:0000313" key="4">
    <source>
        <dbReference type="Proteomes" id="UP000319578"/>
    </source>
</evidence>
<name>A0A0K9YWV0_9BACL</name>
<reference evidence="3" key="1">
    <citation type="submission" date="2015-07" db="EMBL/GenBank/DDBJ databases">
        <title>Genome sequencing project for genomic taxonomy and phylogenomics of Bacillus-like bacteria.</title>
        <authorList>
            <person name="Liu B."/>
            <person name="Wang J."/>
            <person name="Zhu Y."/>
            <person name="Liu G."/>
            <person name="Chen Q."/>
            <person name="Chen Z."/>
            <person name="Lan J."/>
            <person name="Che J."/>
            <person name="Ge C."/>
            <person name="Shi H."/>
            <person name="Pan Z."/>
            <person name="Liu X."/>
        </authorList>
    </citation>
    <scope>NUCLEOTIDE SEQUENCE [LARGE SCALE GENOMIC DNA]</scope>
    <source>
        <strain evidence="3">DSM 9887</strain>
    </source>
</reference>
<comment type="caution">
    <text evidence="2">The sequence shown here is derived from an EMBL/GenBank/DDBJ whole genome shotgun (WGS) entry which is preliminary data.</text>
</comment>
<evidence type="ECO:0000313" key="2">
    <source>
        <dbReference type="EMBL" id="KNB73151.1"/>
    </source>
</evidence>
<evidence type="ECO:0000313" key="3">
    <source>
        <dbReference type="Proteomes" id="UP000036834"/>
    </source>
</evidence>
<organism evidence="2 3">
    <name type="scientific">Brevibacillus reuszeri</name>
    <dbReference type="NCBI Taxonomy" id="54915"/>
    <lineage>
        <taxon>Bacteria</taxon>
        <taxon>Bacillati</taxon>
        <taxon>Bacillota</taxon>
        <taxon>Bacilli</taxon>
        <taxon>Bacillales</taxon>
        <taxon>Paenibacillaceae</taxon>
        <taxon>Brevibacillus</taxon>
    </lineage>
</organism>
<dbReference type="Proteomes" id="UP000036834">
    <property type="component" value="Unassembled WGS sequence"/>
</dbReference>